<evidence type="ECO:0000259" key="4">
    <source>
        <dbReference type="SMART" id="SM01008"/>
    </source>
</evidence>
<dbReference type="SUPFAM" id="SSF54665">
    <property type="entry name" value="CO dehydrogenase molybdoprotein N-domain-like"/>
    <property type="match status" value="1"/>
</dbReference>
<dbReference type="Pfam" id="PF20256">
    <property type="entry name" value="MoCoBD_2"/>
    <property type="match status" value="1"/>
</dbReference>
<dbReference type="InterPro" id="IPR016208">
    <property type="entry name" value="Ald_Oxase/xanthine_DH-like"/>
</dbReference>
<dbReference type="SMART" id="SM01008">
    <property type="entry name" value="Ald_Xan_dh_C"/>
    <property type="match status" value="1"/>
</dbReference>
<comment type="cofactor">
    <cofactor evidence="3">
        <name>Mo-molybdopterin cytosine dinucleotide</name>
        <dbReference type="ChEBI" id="CHEBI:71308"/>
    </cofactor>
</comment>
<comment type="caution">
    <text evidence="5">The sequence shown here is derived from an EMBL/GenBank/DDBJ whole genome shotgun (WGS) entry which is preliminary data.</text>
</comment>
<accession>W4MGS3</accession>
<evidence type="ECO:0000256" key="1">
    <source>
        <dbReference type="ARBA" id="ARBA00022505"/>
    </source>
</evidence>
<sequence length="785" mass="85502">MSHRYIGASIRRREDTRLLTGRGRFVDDIELPDTLHMAVYRTPYAHARIRAVHLDAARQLEGVVTAWSYADIADMASKPFPMFLSHPSLKGKMYQALVSDVAKYVGEPIAVVAAADRYVAEDALELIEVDFEPLPVIGTLEQAMAPDAPLVHDDVPGNVAAHFEQTVGDMDKACSTADRVEALVIRMQRGCGHAMETRCVVAQYDTYADALTLWATIQAPHRVRRALAHLLDMPQQRIRVIAPDVGGGFGPKAQFHPELVLTALMAMRLQRPVKFTEDRREHFLTTSQEREQVHQVQVAFNRDGTIVGLSDTMYIDMGAYTPAGVITPLITQTTVPGTYKIPNLQLATTVTFSNRVPMTVVRGAGRSQAVFVMNRVIDHVARALDLDPADVRLRNFIARDEFPFDVGLLYRDGKPMIYDSGDYVTCLHKAMEIFDYPAIRAEQAEARQQGRHMGIGMATFVEGGGLGPYEGAVVRVEPGTGKIAVHSGAGTQGQGHETVMAQICADVLDVDIDTVYVVTGDTAGIGQGMGTFGSRVAVLGGNAVYVAAQEVRDKALRLAANVLQVETEALSWEDGRVFVTRDPSQRRSLGELAHLADIGMGFGMSAPDDNWEPALEATHYFKAERATYSNGIHMVAVDVDTDTGEVTILRYVIVDDCGRVLNPLLMKGQILGATAQGVSEVLYEELTYDDSGQLLTGTFLDYHLPTAVEMQPVEVGHVETPSPLNPLGSKGAGESGIIPAQAAVVNAIEDALAHLGVRLYEFPLGPGRLWELIDAQRQGTPQEGP</sequence>
<dbReference type="AlphaFoldDB" id="W4MGS3"/>
<name>W4MGS3_9BACT</name>
<dbReference type="InterPro" id="IPR036856">
    <property type="entry name" value="Ald_Oxase/Xan_DH_a/b_sf"/>
</dbReference>
<dbReference type="HOGENOM" id="CLU_001681_2_0_7"/>
<reference evidence="5 6" key="1">
    <citation type="journal article" date="2014" name="Nature">
        <title>An environmental bacterial taxon with a large and distinct metabolic repertoire.</title>
        <authorList>
            <person name="Wilson M.C."/>
            <person name="Mori T."/>
            <person name="Ruckert C."/>
            <person name="Uria A.R."/>
            <person name="Helf M.J."/>
            <person name="Takada K."/>
            <person name="Gernert C."/>
            <person name="Steffens U.A."/>
            <person name="Heycke N."/>
            <person name="Schmitt S."/>
            <person name="Rinke C."/>
            <person name="Helfrich E.J."/>
            <person name="Brachmann A.O."/>
            <person name="Gurgui C."/>
            <person name="Wakimoto T."/>
            <person name="Kracht M."/>
            <person name="Crusemann M."/>
            <person name="Hentschel U."/>
            <person name="Abe I."/>
            <person name="Matsunaga S."/>
            <person name="Kalinowski J."/>
            <person name="Takeyama H."/>
            <person name="Piel J."/>
        </authorList>
    </citation>
    <scope>NUCLEOTIDE SEQUENCE [LARGE SCALE GENOMIC DNA]</scope>
    <source>
        <strain evidence="6">TSY2</strain>
    </source>
</reference>
<dbReference type="InterPro" id="IPR008274">
    <property type="entry name" value="AldOxase/xan_DH_MoCoBD1"/>
</dbReference>
<dbReference type="GO" id="GO:0016491">
    <property type="term" value="F:oxidoreductase activity"/>
    <property type="evidence" value="ECO:0007669"/>
    <property type="project" value="UniProtKB-KW"/>
</dbReference>
<dbReference type="InterPro" id="IPR037165">
    <property type="entry name" value="AldOxase/xan_DH_Mopterin-bd_sf"/>
</dbReference>
<dbReference type="PANTHER" id="PTHR11908">
    <property type="entry name" value="XANTHINE DEHYDROGENASE"/>
    <property type="match status" value="1"/>
</dbReference>
<dbReference type="Proteomes" id="UP000019140">
    <property type="component" value="Unassembled WGS sequence"/>
</dbReference>
<dbReference type="Pfam" id="PF01315">
    <property type="entry name" value="Ald_Xan_dh_C"/>
    <property type="match status" value="1"/>
</dbReference>
<evidence type="ECO:0000256" key="2">
    <source>
        <dbReference type="ARBA" id="ARBA00023002"/>
    </source>
</evidence>
<dbReference type="FunFam" id="3.30.365.10:FF:000001">
    <property type="entry name" value="Xanthine dehydrogenase oxidase"/>
    <property type="match status" value="1"/>
</dbReference>
<protein>
    <recommendedName>
        <fullName evidence="4">Aldehyde oxidase/xanthine dehydrogenase a/b hammerhead domain-containing protein</fullName>
    </recommendedName>
</protein>
<dbReference type="PANTHER" id="PTHR11908:SF132">
    <property type="entry name" value="ALDEHYDE OXIDASE 1-RELATED"/>
    <property type="match status" value="1"/>
</dbReference>
<dbReference type="Gene3D" id="3.30.365.10">
    <property type="entry name" value="Aldehyde oxidase/xanthine dehydrogenase, molybdopterin binding domain"/>
    <property type="match status" value="4"/>
</dbReference>
<evidence type="ECO:0000256" key="3">
    <source>
        <dbReference type="ARBA" id="ARBA00053029"/>
    </source>
</evidence>
<evidence type="ECO:0000313" key="5">
    <source>
        <dbReference type="EMBL" id="ETX08892.1"/>
    </source>
</evidence>
<keyword evidence="1" id="KW-0500">Molybdenum</keyword>
<dbReference type="GO" id="GO:0005506">
    <property type="term" value="F:iron ion binding"/>
    <property type="evidence" value="ECO:0007669"/>
    <property type="project" value="InterPro"/>
</dbReference>
<dbReference type="PATRIC" id="fig|1429439.4.peg.466"/>
<feature type="domain" description="Aldehyde oxidase/xanthine dehydrogenase a/b hammerhead" evidence="4">
    <location>
        <begin position="20"/>
        <end position="135"/>
    </location>
</feature>
<dbReference type="InterPro" id="IPR000674">
    <property type="entry name" value="Ald_Oxase/Xan_DH_a/b"/>
</dbReference>
<evidence type="ECO:0000313" key="6">
    <source>
        <dbReference type="Proteomes" id="UP000019140"/>
    </source>
</evidence>
<dbReference type="Pfam" id="PF02738">
    <property type="entry name" value="MoCoBD_1"/>
    <property type="match status" value="1"/>
</dbReference>
<dbReference type="SUPFAM" id="SSF56003">
    <property type="entry name" value="Molybdenum cofactor-binding domain"/>
    <property type="match status" value="1"/>
</dbReference>
<dbReference type="Gene3D" id="3.90.1170.50">
    <property type="entry name" value="Aldehyde oxidase/xanthine dehydrogenase, a/b hammerhead"/>
    <property type="match status" value="1"/>
</dbReference>
<dbReference type="EMBL" id="AZHX01000115">
    <property type="protein sequence ID" value="ETX08892.1"/>
    <property type="molecule type" value="Genomic_DNA"/>
</dbReference>
<organism evidence="5 6">
    <name type="scientific">Candidatus Entotheonella gemina</name>
    <dbReference type="NCBI Taxonomy" id="1429439"/>
    <lineage>
        <taxon>Bacteria</taxon>
        <taxon>Pseudomonadati</taxon>
        <taxon>Nitrospinota/Tectimicrobiota group</taxon>
        <taxon>Candidatus Tectimicrobiota</taxon>
        <taxon>Candidatus Entotheonellia</taxon>
        <taxon>Candidatus Entotheonellales</taxon>
        <taxon>Candidatus Entotheonellaceae</taxon>
        <taxon>Candidatus Entotheonella</taxon>
    </lineage>
</organism>
<gene>
    <name evidence="5" type="ORF">ETSY2_02735</name>
</gene>
<keyword evidence="2" id="KW-0560">Oxidoreductase</keyword>
<dbReference type="InterPro" id="IPR046867">
    <property type="entry name" value="AldOxase/xan_DH_MoCoBD2"/>
</dbReference>
<proteinExistence type="predicted"/>
<keyword evidence="6" id="KW-1185">Reference proteome</keyword>